<evidence type="ECO:0000256" key="13">
    <source>
        <dbReference type="SAM" id="Phobius"/>
    </source>
</evidence>
<evidence type="ECO:0000256" key="7">
    <source>
        <dbReference type="ARBA" id="ARBA00022679"/>
    </source>
</evidence>
<evidence type="ECO:0000313" key="19">
    <source>
        <dbReference type="Proteomes" id="UP000032366"/>
    </source>
</evidence>
<keyword evidence="6" id="KW-0597">Phosphoprotein</keyword>
<evidence type="ECO:0000256" key="2">
    <source>
        <dbReference type="ARBA" id="ARBA00004651"/>
    </source>
</evidence>
<keyword evidence="8" id="KW-0547">Nucleotide-binding</keyword>
<dbReference type="Proteomes" id="UP000032366">
    <property type="component" value="Unassembled WGS sequence"/>
</dbReference>
<dbReference type="AlphaFoldDB" id="A0A0D6XMW6"/>
<keyword evidence="13" id="KW-1133">Transmembrane helix</keyword>
<dbReference type="CDD" id="cd00082">
    <property type="entry name" value="HisKA"/>
    <property type="match status" value="1"/>
</dbReference>
<reference evidence="17 19" key="1">
    <citation type="submission" date="2015-01" db="EMBL/GenBank/DDBJ databases">
        <authorList>
            <person name="Guo J."/>
        </authorList>
    </citation>
    <scope>NUCLEOTIDE SEQUENCE [LARGE SCALE GENOMIC DNA]</scope>
    <source>
        <strain evidence="17 19">DSM 22147</strain>
    </source>
</reference>
<protein>
    <recommendedName>
        <fullName evidence="4">Sensor protein kinase WalK</fullName>
        <ecNumber evidence="3">2.7.13.3</ecNumber>
    </recommendedName>
</protein>
<dbReference type="InterPro" id="IPR035965">
    <property type="entry name" value="PAS-like_dom_sf"/>
</dbReference>
<dbReference type="InterPro" id="IPR050351">
    <property type="entry name" value="BphY/WalK/GraS-like"/>
</dbReference>
<dbReference type="FunFam" id="3.30.565.10:FF:000006">
    <property type="entry name" value="Sensor histidine kinase WalK"/>
    <property type="match status" value="1"/>
</dbReference>
<keyword evidence="19" id="KW-1185">Reference proteome</keyword>
<dbReference type="EMBL" id="UHDT01000001">
    <property type="protein sequence ID" value="SUM57389.1"/>
    <property type="molecule type" value="Genomic_DNA"/>
</dbReference>
<dbReference type="InterPro" id="IPR036890">
    <property type="entry name" value="HATPase_C_sf"/>
</dbReference>
<dbReference type="GO" id="GO:0000155">
    <property type="term" value="F:phosphorelay sensor kinase activity"/>
    <property type="evidence" value="ECO:0007669"/>
    <property type="project" value="InterPro"/>
</dbReference>
<dbReference type="InterPro" id="IPR036097">
    <property type="entry name" value="HisK_dim/P_sf"/>
</dbReference>
<dbReference type="CDD" id="cd00075">
    <property type="entry name" value="HATPase"/>
    <property type="match status" value="1"/>
</dbReference>
<dbReference type="PANTHER" id="PTHR45453:SF1">
    <property type="entry name" value="PHOSPHATE REGULON SENSOR PROTEIN PHOR"/>
    <property type="match status" value="1"/>
</dbReference>
<dbReference type="Gene3D" id="3.30.450.20">
    <property type="entry name" value="PAS domain"/>
    <property type="match status" value="1"/>
</dbReference>
<dbReference type="PRINTS" id="PR00344">
    <property type="entry name" value="BCTRLSENSOR"/>
</dbReference>
<feature type="domain" description="Histidine kinase" evidence="14">
    <location>
        <begin position="352"/>
        <end position="568"/>
    </location>
</feature>
<evidence type="ECO:0000256" key="11">
    <source>
        <dbReference type="ARBA" id="ARBA00023012"/>
    </source>
</evidence>
<evidence type="ECO:0000259" key="15">
    <source>
        <dbReference type="PROSITE" id="PS50112"/>
    </source>
</evidence>
<dbReference type="Pfam" id="PF02518">
    <property type="entry name" value="HATPase_c"/>
    <property type="match status" value="1"/>
</dbReference>
<dbReference type="EMBL" id="JXWY01000132">
    <property type="protein sequence ID" value="KIX89952.1"/>
    <property type="molecule type" value="Genomic_DNA"/>
</dbReference>
<dbReference type="PROSITE" id="PS50885">
    <property type="entry name" value="HAMP"/>
    <property type="match status" value="1"/>
</dbReference>
<keyword evidence="5" id="KW-1003">Cell membrane</keyword>
<dbReference type="FunFam" id="1.10.287.130:FF:000001">
    <property type="entry name" value="Two-component sensor histidine kinase"/>
    <property type="match status" value="1"/>
</dbReference>
<dbReference type="PROSITE" id="PS50112">
    <property type="entry name" value="PAS"/>
    <property type="match status" value="1"/>
</dbReference>
<name>A0A0D6XMW6_9STAP</name>
<dbReference type="InterPro" id="IPR000014">
    <property type="entry name" value="PAS"/>
</dbReference>
<evidence type="ECO:0000256" key="5">
    <source>
        <dbReference type="ARBA" id="ARBA00022475"/>
    </source>
</evidence>
<evidence type="ECO:0000313" key="18">
    <source>
        <dbReference type="EMBL" id="SUM57389.1"/>
    </source>
</evidence>
<keyword evidence="13" id="KW-0812">Transmembrane</keyword>
<feature type="transmembrane region" description="Helical" evidence="13">
    <location>
        <begin position="7"/>
        <end position="27"/>
    </location>
</feature>
<dbReference type="SMART" id="SM00388">
    <property type="entry name" value="HisKA"/>
    <property type="match status" value="1"/>
</dbReference>
<sequence length="569" mass="64806">MIKFYHKLLLILTTIIVVSFLVLGFFVHNSIYTTAVTHQKKETNQEAKQLIAAYQTGDNAQLKTLAQQFETDVLIIDQDREHAIDVRDQPSLKAHKAQLLNDLKNHTSVYHLDNKKSVYTYGYQQDNMTILMSGHFVMVYDLQLQFWKYLILISMITLGFVYFTVRYINRTYIQPINEASYAAALLSKGHYNVRIPESSVKETKDLYMSINVLARRLEKLNHAQKMQRNRLLTTLENIPSAILMIDKQGEVVVANKTYSDMFHNGENVELQNYEVVLHPTLKALIVEGFKVEKGIYQQIEIHLNDIHQKFFDAACVPILTRKKKRLQGMVIVLHDITALKKLENLRRDFVANVSHELRTPITSIKGFAETLIDGAKDDAASLDMFLDIILKESNRIQSLVEDLLDLSKIEQNAALEKHRIDLSHVARNALSSIQPIAQLKDITLVDDIASDVYAMADEDKITQVIVNLMTNAVNYSAESKTVTLRVYTEANYQVIEVIDEGIGIAPDEKYHIFERFYRVDKARSRDSGGTGLGLSITKHIVEAYQGKIEVQSEEGKGSTFKVTLPGQIK</sequence>
<dbReference type="Pfam" id="PF00512">
    <property type="entry name" value="HisKA"/>
    <property type="match status" value="1"/>
</dbReference>
<dbReference type="InterPro" id="IPR005467">
    <property type="entry name" value="His_kinase_dom"/>
</dbReference>
<dbReference type="InterPro" id="IPR003660">
    <property type="entry name" value="HAMP_dom"/>
</dbReference>
<comment type="subcellular location">
    <subcellularLocation>
        <location evidence="2">Cell membrane</location>
        <topology evidence="2">Multi-pass membrane protein</topology>
    </subcellularLocation>
</comment>
<keyword evidence="7 18" id="KW-0808">Transferase</keyword>
<keyword evidence="10" id="KW-0067">ATP-binding</keyword>
<keyword evidence="12 13" id="KW-0472">Membrane</keyword>
<evidence type="ECO:0000256" key="6">
    <source>
        <dbReference type="ARBA" id="ARBA00022553"/>
    </source>
</evidence>
<comment type="catalytic activity">
    <reaction evidence="1">
        <text>ATP + protein L-histidine = ADP + protein N-phospho-L-histidine.</text>
        <dbReference type="EC" id="2.7.13.3"/>
    </reaction>
</comment>
<evidence type="ECO:0000256" key="4">
    <source>
        <dbReference type="ARBA" id="ARBA00017772"/>
    </source>
</evidence>
<dbReference type="GO" id="GO:0005886">
    <property type="term" value="C:plasma membrane"/>
    <property type="evidence" value="ECO:0007669"/>
    <property type="project" value="UniProtKB-SubCell"/>
</dbReference>
<dbReference type="SUPFAM" id="SSF47384">
    <property type="entry name" value="Homodimeric domain of signal transducing histidine kinase"/>
    <property type="match status" value="1"/>
</dbReference>
<dbReference type="GO" id="GO:0004721">
    <property type="term" value="F:phosphoprotein phosphatase activity"/>
    <property type="evidence" value="ECO:0007669"/>
    <property type="project" value="TreeGrafter"/>
</dbReference>
<dbReference type="CDD" id="cd06225">
    <property type="entry name" value="HAMP"/>
    <property type="match status" value="1"/>
</dbReference>
<dbReference type="PANTHER" id="PTHR45453">
    <property type="entry name" value="PHOSPHATE REGULON SENSOR PROTEIN PHOR"/>
    <property type="match status" value="1"/>
</dbReference>
<gene>
    <name evidence="18" type="primary">phoR</name>
    <name evidence="18" type="ORF">NCTC13832_01063</name>
    <name evidence="17" type="ORF">TP70_10325</name>
</gene>
<dbReference type="GO" id="GO:0005524">
    <property type="term" value="F:ATP binding"/>
    <property type="evidence" value="ECO:0007669"/>
    <property type="project" value="UniProtKB-KW"/>
</dbReference>
<evidence type="ECO:0000313" key="17">
    <source>
        <dbReference type="EMBL" id="KIX89952.1"/>
    </source>
</evidence>
<feature type="transmembrane region" description="Helical" evidence="13">
    <location>
        <begin position="146"/>
        <end position="165"/>
    </location>
</feature>
<evidence type="ECO:0000256" key="10">
    <source>
        <dbReference type="ARBA" id="ARBA00022840"/>
    </source>
</evidence>
<evidence type="ECO:0000313" key="20">
    <source>
        <dbReference type="Proteomes" id="UP000254100"/>
    </source>
</evidence>
<feature type="domain" description="PAS" evidence="15">
    <location>
        <begin position="227"/>
        <end position="262"/>
    </location>
</feature>
<keyword evidence="9 17" id="KW-0418">Kinase</keyword>
<dbReference type="SUPFAM" id="SSF55874">
    <property type="entry name" value="ATPase domain of HSP90 chaperone/DNA topoisomerase II/histidine kinase"/>
    <property type="match status" value="1"/>
</dbReference>
<dbReference type="InterPro" id="IPR003661">
    <property type="entry name" value="HisK_dim/P_dom"/>
</dbReference>
<dbReference type="RefSeq" id="WP_044361476.1">
    <property type="nucleotide sequence ID" value="NZ_JXWY01000132.1"/>
</dbReference>
<evidence type="ECO:0000256" key="12">
    <source>
        <dbReference type="ARBA" id="ARBA00023136"/>
    </source>
</evidence>
<keyword evidence="11" id="KW-0902">Two-component regulatory system</keyword>
<dbReference type="SMART" id="SM00387">
    <property type="entry name" value="HATPase_c"/>
    <property type="match status" value="1"/>
</dbReference>
<evidence type="ECO:0000256" key="3">
    <source>
        <dbReference type="ARBA" id="ARBA00012438"/>
    </source>
</evidence>
<accession>A0A0D6XMW6</accession>
<dbReference type="OrthoDB" id="9813151at2"/>
<dbReference type="InterPro" id="IPR003594">
    <property type="entry name" value="HATPase_dom"/>
</dbReference>
<dbReference type="InterPro" id="IPR004358">
    <property type="entry name" value="Sig_transdc_His_kin-like_C"/>
</dbReference>
<dbReference type="GO" id="GO:0016036">
    <property type="term" value="P:cellular response to phosphate starvation"/>
    <property type="evidence" value="ECO:0007669"/>
    <property type="project" value="TreeGrafter"/>
</dbReference>
<organism evidence="18 20">
    <name type="scientific">Staphylococcus microti</name>
    <dbReference type="NCBI Taxonomy" id="569857"/>
    <lineage>
        <taxon>Bacteria</taxon>
        <taxon>Bacillati</taxon>
        <taxon>Bacillota</taxon>
        <taxon>Bacilli</taxon>
        <taxon>Bacillales</taxon>
        <taxon>Staphylococcaceae</taxon>
        <taxon>Staphylococcus</taxon>
    </lineage>
</organism>
<evidence type="ECO:0000256" key="9">
    <source>
        <dbReference type="ARBA" id="ARBA00022777"/>
    </source>
</evidence>
<feature type="domain" description="HAMP" evidence="16">
    <location>
        <begin position="170"/>
        <end position="222"/>
    </location>
</feature>
<proteinExistence type="predicted"/>
<dbReference type="Gene3D" id="6.10.340.10">
    <property type="match status" value="1"/>
</dbReference>
<dbReference type="EC" id="2.7.13.3" evidence="3"/>
<evidence type="ECO:0000259" key="16">
    <source>
        <dbReference type="PROSITE" id="PS50885"/>
    </source>
</evidence>
<dbReference type="PROSITE" id="PS50109">
    <property type="entry name" value="HIS_KIN"/>
    <property type="match status" value="1"/>
</dbReference>
<dbReference type="Gene3D" id="1.10.287.130">
    <property type="match status" value="1"/>
</dbReference>
<reference evidence="18 20" key="2">
    <citation type="submission" date="2018-06" db="EMBL/GenBank/DDBJ databases">
        <authorList>
            <consortium name="Pathogen Informatics"/>
            <person name="Doyle S."/>
        </authorList>
    </citation>
    <scope>NUCLEOTIDE SEQUENCE [LARGE SCALE GENOMIC DNA]</scope>
    <source>
        <strain evidence="18 20">NCTC13832</strain>
    </source>
</reference>
<dbReference type="SUPFAM" id="SSF55785">
    <property type="entry name" value="PYP-like sensor domain (PAS domain)"/>
    <property type="match status" value="1"/>
</dbReference>
<dbReference type="Gene3D" id="3.30.565.10">
    <property type="entry name" value="Histidine kinase-like ATPase, C-terminal domain"/>
    <property type="match status" value="1"/>
</dbReference>
<dbReference type="STRING" id="569857.TP70_10325"/>
<dbReference type="NCBIfam" id="NF046044">
    <property type="entry name" value="PnpS"/>
    <property type="match status" value="1"/>
</dbReference>
<evidence type="ECO:0000256" key="8">
    <source>
        <dbReference type="ARBA" id="ARBA00022741"/>
    </source>
</evidence>
<evidence type="ECO:0000256" key="1">
    <source>
        <dbReference type="ARBA" id="ARBA00000085"/>
    </source>
</evidence>
<evidence type="ECO:0000259" key="14">
    <source>
        <dbReference type="PROSITE" id="PS50109"/>
    </source>
</evidence>
<dbReference type="Proteomes" id="UP000254100">
    <property type="component" value="Unassembled WGS sequence"/>
</dbReference>